<comment type="similarity">
    <text evidence="1">Belongs to the uracil-DNA glycosylase (UDG) superfamily. Type 4 (UDGa) family.</text>
</comment>
<proteinExistence type="inferred from homology"/>
<keyword evidence="7" id="KW-0408">Iron</keyword>
<evidence type="ECO:0000259" key="10">
    <source>
        <dbReference type="SMART" id="SM00986"/>
    </source>
</evidence>
<evidence type="ECO:0000256" key="7">
    <source>
        <dbReference type="ARBA" id="ARBA00023004"/>
    </source>
</evidence>
<dbReference type="SUPFAM" id="SSF52141">
    <property type="entry name" value="Uracil-DNA glycosylase-like"/>
    <property type="match status" value="1"/>
</dbReference>
<evidence type="ECO:0000256" key="8">
    <source>
        <dbReference type="ARBA" id="ARBA00023014"/>
    </source>
</evidence>
<dbReference type="PANTHER" id="PTHR33693">
    <property type="entry name" value="TYPE-5 URACIL-DNA GLYCOSYLASE"/>
    <property type="match status" value="1"/>
</dbReference>
<dbReference type="InterPro" id="IPR036895">
    <property type="entry name" value="Uracil-DNA_glycosylase-like_sf"/>
</dbReference>
<keyword evidence="8" id="KW-0411">Iron-sulfur</keyword>
<name>A0A6J4HMF2_9CHLR</name>
<gene>
    <name evidence="11" type="ORF">AVDCRST_MAG26-822</name>
</gene>
<dbReference type="SMART" id="SM00986">
    <property type="entry name" value="UDG"/>
    <property type="match status" value="1"/>
</dbReference>
<dbReference type="InterPro" id="IPR051536">
    <property type="entry name" value="UDG_Type-4/5"/>
</dbReference>
<dbReference type="Pfam" id="PF03167">
    <property type="entry name" value="UDG"/>
    <property type="match status" value="1"/>
</dbReference>
<dbReference type="NCBIfam" id="TIGR03914">
    <property type="entry name" value="UDG_fam_dom"/>
    <property type="match status" value="1"/>
</dbReference>
<keyword evidence="4" id="KW-0479">Metal-binding</keyword>
<evidence type="ECO:0000256" key="4">
    <source>
        <dbReference type="ARBA" id="ARBA00022723"/>
    </source>
</evidence>
<feature type="domain" description="Uracil-DNA glycosylase-like" evidence="10">
    <location>
        <begin position="33"/>
        <end position="195"/>
    </location>
</feature>
<dbReference type="GO" id="GO:0097506">
    <property type="term" value="F:deaminated base DNA N-glycosylase activity"/>
    <property type="evidence" value="ECO:0007669"/>
    <property type="project" value="UniProtKB-ARBA"/>
</dbReference>
<evidence type="ECO:0000256" key="3">
    <source>
        <dbReference type="ARBA" id="ARBA00022485"/>
    </source>
</evidence>
<dbReference type="InterPro" id="IPR005273">
    <property type="entry name" value="Ura-DNA_glyco_family4"/>
</dbReference>
<dbReference type="EMBL" id="CADCTK010000196">
    <property type="protein sequence ID" value="CAA9227585.1"/>
    <property type="molecule type" value="Genomic_DNA"/>
</dbReference>
<keyword evidence="6" id="KW-0378">Hydrolase</keyword>
<dbReference type="CDD" id="cd10030">
    <property type="entry name" value="UDG-F4_TTUDGA_SPO1dp_like"/>
    <property type="match status" value="1"/>
</dbReference>
<evidence type="ECO:0000256" key="1">
    <source>
        <dbReference type="ARBA" id="ARBA00006521"/>
    </source>
</evidence>
<dbReference type="PANTHER" id="PTHR33693:SF9">
    <property type="entry name" value="TYPE-4 URACIL-DNA GLYCOSYLASE"/>
    <property type="match status" value="1"/>
</dbReference>
<organism evidence="11">
    <name type="scientific">uncultured Chloroflexia bacterium</name>
    <dbReference type="NCBI Taxonomy" id="1672391"/>
    <lineage>
        <taxon>Bacteria</taxon>
        <taxon>Bacillati</taxon>
        <taxon>Chloroflexota</taxon>
        <taxon>Chloroflexia</taxon>
        <taxon>environmental samples</taxon>
    </lineage>
</organism>
<keyword evidence="9" id="KW-0234">DNA repair</keyword>
<sequence>MDSSRYQAMEQLRAQGLACTRCELYKTGTQVVWGEGNVEAAVMLIGQGPGETEDEVGRPFVGPAGAMLDAVLKEAGIDRDTLWITNTIKHWATAVERGRRVNRAPRVGEVRACRIWIEGELTIVQPKVLVCIGAPAAQAVIDRKFRISEERGAWRSGPNGEAALATFHPSYLIRLRSADRAAYDRAYRLVVDDFIAVAARAASLGTPNAPDAVQP</sequence>
<dbReference type="GO" id="GO:0046872">
    <property type="term" value="F:metal ion binding"/>
    <property type="evidence" value="ECO:0007669"/>
    <property type="project" value="UniProtKB-KW"/>
</dbReference>
<keyword evidence="3" id="KW-0004">4Fe-4S</keyword>
<dbReference type="AlphaFoldDB" id="A0A6J4HMF2"/>
<dbReference type="GO" id="GO:0051539">
    <property type="term" value="F:4 iron, 4 sulfur cluster binding"/>
    <property type="evidence" value="ECO:0007669"/>
    <property type="project" value="UniProtKB-KW"/>
</dbReference>
<evidence type="ECO:0000256" key="2">
    <source>
        <dbReference type="ARBA" id="ARBA00019403"/>
    </source>
</evidence>
<evidence type="ECO:0000313" key="11">
    <source>
        <dbReference type="EMBL" id="CAA9227585.1"/>
    </source>
</evidence>
<dbReference type="InterPro" id="IPR005122">
    <property type="entry name" value="Uracil-DNA_glycosylase-like"/>
</dbReference>
<keyword evidence="5" id="KW-0227">DNA damage</keyword>
<evidence type="ECO:0000256" key="9">
    <source>
        <dbReference type="ARBA" id="ARBA00023204"/>
    </source>
</evidence>
<dbReference type="GO" id="GO:0006281">
    <property type="term" value="P:DNA repair"/>
    <property type="evidence" value="ECO:0007669"/>
    <property type="project" value="UniProtKB-KW"/>
</dbReference>
<reference evidence="11" key="1">
    <citation type="submission" date="2020-02" db="EMBL/GenBank/DDBJ databases">
        <authorList>
            <person name="Meier V. D."/>
        </authorList>
    </citation>
    <scope>NUCLEOTIDE SEQUENCE</scope>
    <source>
        <strain evidence="11">AVDCRST_MAG26</strain>
    </source>
</reference>
<protein>
    <recommendedName>
        <fullName evidence="2">Type-4 uracil-DNA glycosylase</fullName>
    </recommendedName>
</protein>
<evidence type="ECO:0000256" key="5">
    <source>
        <dbReference type="ARBA" id="ARBA00022763"/>
    </source>
</evidence>
<dbReference type="Gene3D" id="3.40.470.10">
    <property type="entry name" value="Uracil-DNA glycosylase-like domain"/>
    <property type="match status" value="1"/>
</dbReference>
<evidence type="ECO:0000256" key="6">
    <source>
        <dbReference type="ARBA" id="ARBA00022801"/>
    </source>
</evidence>
<dbReference type="NCBIfam" id="TIGR00758">
    <property type="entry name" value="UDG_fam4"/>
    <property type="match status" value="1"/>
</dbReference>
<dbReference type="SMART" id="SM00987">
    <property type="entry name" value="UreE_C"/>
    <property type="match status" value="1"/>
</dbReference>
<accession>A0A6J4HMF2</accession>